<keyword evidence="1" id="KW-0808">Transferase</keyword>
<organism evidence="1 2">
    <name type="scientific">Gallaecimonas pentaromativorans</name>
    <dbReference type="NCBI Taxonomy" id="584787"/>
    <lineage>
        <taxon>Bacteria</taxon>
        <taxon>Pseudomonadati</taxon>
        <taxon>Pseudomonadota</taxon>
        <taxon>Gammaproteobacteria</taxon>
        <taxon>Enterobacterales</taxon>
        <taxon>Gallaecimonadaceae</taxon>
        <taxon>Gallaecimonas</taxon>
    </lineage>
</organism>
<dbReference type="PANTHER" id="PTHR14614">
    <property type="entry name" value="HEPATOCELLULAR CARCINOMA-ASSOCIATED ANTIGEN"/>
    <property type="match status" value="1"/>
</dbReference>
<proteinExistence type="predicted"/>
<comment type="caution">
    <text evidence="1">The sequence shown here is derived from an EMBL/GenBank/DDBJ whole genome shotgun (WGS) entry which is preliminary data.</text>
</comment>
<dbReference type="InterPro" id="IPR019410">
    <property type="entry name" value="Methyltransf_16"/>
</dbReference>
<dbReference type="Pfam" id="PF10294">
    <property type="entry name" value="Methyltransf_16"/>
    <property type="match status" value="1"/>
</dbReference>
<dbReference type="Proteomes" id="UP000268033">
    <property type="component" value="Unassembled WGS sequence"/>
</dbReference>
<dbReference type="OrthoDB" id="264333at2"/>
<sequence length="214" mass="23796">MTPLRYRYQTLEFASADIHLCTLRDRQQFDDPAGLAEKLGISSASWPIFGIVWPSSLALARFIDGYDTGSKRILEVGCGIGLPSLLLNARSADITATDYHPEVGRFLARNTVLNDGADIAFERTGWADENDALGLFDLIIGSDLLYEDQHIALLANFINTHAKPTSEVILVDPGRGRKSKLITAMSQFGYRNTYRPLPVDIAPDFKGYILKFER</sequence>
<reference evidence="1 2" key="1">
    <citation type="submission" date="2018-11" db="EMBL/GenBank/DDBJ databases">
        <title>Genomic Encyclopedia of Type Strains, Phase IV (KMG-IV): sequencing the most valuable type-strain genomes for metagenomic binning, comparative biology and taxonomic classification.</title>
        <authorList>
            <person name="Goeker M."/>
        </authorList>
    </citation>
    <scope>NUCLEOTIDE SEQUENCE [LARGE SCALE GENOMIC DNA]</scope>
    <source>
        <strain evidence="1 2">DSM 21945</strain>
    </source>
</reference>
<gene>
    <name evidence="1" type="ORF">EDC28_106135</name>
</gene>
<dbReference type="STRING" id="584787.GCA_001247655_02284"/>
<name>A0A3N1PAU8_9GAMM</name>
<dbReference type="AlphaFoldDB" id="A0A3N1PAU8"/>
<protein>
    <submittedName>
        <fullName evidence="1">Lysine methyltransferase</fullName>
    </submittedName>
</protein>
<dbReference type="RefSeq" id="WP_050660817.1">
    <property type="nucleotide sequence ID" value="NZ_JBLXAC010000024.1"/>
</dbReference>
<accession>A0A3N1PAU8</accession>
<dbReference type="GO" id="GO:0032259">
    <property type="term" value="P:methylation"/>
    <property type="evidence" value="ECO:0007669"/>
    <property type="project" value="UniProtKB-KW"/>
</dbReference>
<dbReference type="InterPro" id="IPR029063">
    <property type="entry name" value="SAM-dependent_MTases_sf"/>
</dbReference>
<evidence type="ECO:0000313" key="1">
    <source>
        <dbReference type="EMBL" id="ROQ24888.1"/>
    </source>
</evidence>
<keyword evidence="2" id="KW-1185">Reference proteome</keyword>
<dbReference type="GO" id="GO:0008168">
    <property type="term" value="F:methyltransferase activity"/>
    <property type="evidence" value="ECO:0007669"/>
    <property type="project" value="UniProtKB-KW"/>
</dbReference>
<dbReference type="Gene3D" id="3.40.50.150">
    <property type="entry name" value="Vaccinia Virus protein VP39"/>
    <property type="match status" value="1"/>
</dbReference>
<evidence type="ECO:0000313" key="2">
    <source>
        <dbReference type="Proteomes" id="UP000268033"/>
    </source>
</evidence>
<dbReference type="SUPFAM" id="SSF53335">
    <property type="entry name" value="S-adenosyl-L-methionine-dependent methyltransferases"/>
    <property type="match status" value="1"/>
</dbReference>
<dbReference type="EMBL" id="RJUL01000006">
    <property type="protein sequence ID" value="ROQ24888.1"/>
    <property type="molecule type" value="Genomic_DNA"/>
</dbReference>
<keyword evidence="1" id="KW-0489">Methyltransferase</keyword>